<dbReference type="Proteomes" id="UP000420562">
    <property type="component" value="Unassembled WGS sequence"/>
</dbReference>
<keyword evidence="2" id="KW-1185">Reference proteome</keyword>
<dbReference type="EMBL" id="VZQZ01000004">
    <property type="protein sequence ID" value="KAB0665638.1"/>
    <property type="molecule type" value="Genomic_DNA"/>
</dbReference>
<name>A0A7J4ZR49_9BACT</name>
<accession>A0A7J4ZR49</accession>
<organism evidence="1 2">
    <name type="scientific">Oryzomonas japonica</name>
    <dbReference type="NCBI Taxonomy" id="2603858"/>
    <lineage>
        <taxon>Bacteria</taxon>
        <taxon>Pseudomonadati</taxon>
        <taxon>Thermodesulfobacteriota</taxon>
        <taxon>Desulfuromonadia</taxon>
        <taxon>Geobacterales</taxon>
        <taxon>Geobacteraceae</taxon>
        <taxon>Oryzomonas</taxon>
    </lineage>
</organism>
<dbReference type="AlphaFoldDB" id="A0A7J4ZR49"/>
<dbReference type="RefSeq" id="WP_151128079.1">
    <property type="nucleotide sequence ID" value="NZ_VZQZ01000004.1"/>
</dbReference>
<comment type="caution">
    <text evidence="1">The sequence shown here is derived from an EMBL/GenBank/DDBJ whole genome shotgun (WGS) entry which is preliminary data.</text>
</comment>
<reference evidence="1 2" key="1">
    <citation type="submission" date="2019-09" db="EMBL/GenBank/DDBJ databases">
        <title>Geobacter sp. Red96, a novel strain isolated from paddy soil.</title>
        <authorList>
            <person name="Xu Z."/>
            <person name="Masuda Y."/>
            <person name="Itoh H."/>
            <person name="Senoo K."/>
        </authorList>
    </citation>
    <scope>NUCLEOTIDE SEQUENCE [LARGE SCALE GENOMIC DNA]</scope>
    <source>
        <strain evidence="1 2">Red96</strain>
    </source>
</reference>
<gene>
    <name evidence="1" type="ORF">F6V25_07910</name>
</gene>
<sequence>MADKWYSTNGEEFNHTELDDAIRSALDDLRIPVGSVVTVYEGDSLVRKAGDYAPCIFDELASAAGDECGEYGDDWPNCSKEEIKNLDERIKRAVNEWADNYGLHPTFGTVSNVKGIKVKLLDNTGNYEILKECN</sequence>
<protein>
    <submittedName>
        <fullName evidence="1">Uncharacterized protein</fullName>
    </submittedName>
</protein>
<evidence type="ECO:0000313" key="1">
    <source>
        <dbReference type="EMBL" id="KAB0665638.1"/>
    </source>
</evidence>
<evidence type="ECO:0000313" key="2">
    <source>
        <dbReference type="Proteomes" id="UP000420562"/>
    </source>
</evidence>
<proteinExistence type="predicted"/>